<dbReference type="GO" id="GO:0071949">
    <property type="term" value="F:FAD binding"/>
    <property type="evidence" value="ECO:0007669"/>
    <property type="project" value="InterPro"/>
</dbReference>
<dbReference type="Gene3D" id="3.30.465.10">
    <property type="match status" value="1"/>
</dbReference>
<dbReference type="PIRSF" id="PIRSF036557">
    <property type="entry name" value="XdhA_RC"/>
    <property type="match status" value="1"/>
</dbReference>
<dbReference type="InterPro" id="IPR005107">
    <property type="entry name" value="CO_DH_flav_C"/>
</dbReference>
<dbReference type="InterPro" id="IPR036683">
    <property type="entry name" value="CO_DH_flav_C_dom_sf"/>
</dbReference>
<dbReference type="Gene3D" id="3.10.20.30">
    <property type="match status" value="1"/>
</dbReference>
<dbReference type="PANTHER" id="PTHR45444:SF3">
    <property type="entry name" value="XANTHINE DEHYDROGENASE"/>
    <property type="match status" value="1"/>
</dbReference>
<proteinExistence type="predicted"/>
<dbReference type="PROSITE" id="PS00197">
    <property type="entry name" value="2FE2S_FER_1"/>
    <property type="match status" value="1"/>
</dbReference>
<accession>A0A5C6X6Z3</accession>
<dbReference type="EMBL" id="VOSM01000004">
    <property type="protein sequence ID" value="TXD37034.1"/>
    <property type="molecule type" value="Genomic_DNA"/>
</dbReference>
<gene>
    <name evidence="8" type="ORF">FRC98_09855</name>
</gene>
<evidence type="ECO:0000313" key="8">
    <source>
        <dbReference type="EMBL" id="TXD37034.1"/>
    </source>
</evidence>
<dbReference type="Pfam" id="PF00111">
    <property type="entry name" value="Fer2"/>
    <property type="match status" value="1"/>
</dbReference>
<dbReference type="Gene3D" id="1.10.150.120">
    <property type="entry name" value="[2Fe-2S]-binding domain"/>
    <property type="match status" value="1"/>
</dbReference>
<dbReference type="InterPro" id="IPR012675">
    <property type="entry name" value="Beta-grasp_dom_sf"/>
</dbReference>
<keyword evidence="2" id="KW-0479">Metal-binding</keyword>
<dbReference type="GO" id="GO:0051537">
    <property type="term" value="F:2 iron, 2 sulfur cluster binding"/>
    <property type="evidence" value="ECO:0007669"/>
    <property type="project" value="InterPro"/>
</dbReference>
<keyword evidence="1" id="KW-0285">Flavoprotein</keyword>
<dbReference type="SMART" id="SM01092">
    <property type="entry name" value="CO_deh_flav_C"/>
    <property type="match status" value="1"/>
</dbReference>
<dbReference type="GO" id="GO:0016491">
    <property type="term" value="F:oxidoreductase activity"/>
    <property type="evidence" value="ECO:0007669"/>
    <property type="project" value="UniProtKB-KW"/>
</dbReference>
<evidence type="ECO:0000256" key="3">
    <source>
        <dbReference type="ARBA" id="ARBA00022827"/>
    </source>
</evidence>
<name>A0A5C6X6Z3_9DELT</name>
<evidence type="ECO:0000256" key="1">
    <source>
        <dbReference type="ARBA" id="ARBA00022630"/>
    </source>
</evidence>
<dbReference type="SUPFAM" id="SSF47741">
    <property type="entry name" value="CO dehydrogenase ISP C-domain like"/>
    <property type="match status" value="1"/>
</dbReference>
<dbReference type="Gene3D" id="3.30.390.50">
    <property type="entry name" value="CO dehydrogenase flavoprotein, C-terminal domain"/>
    <property type="match status" value="1"/>
</dbReference>
<dbReference type="SUPFAM" id="SSF56176">
    <property type="entry name" value="FAD-binding/transporter-associated domain-like"/>
    <property type="match status" value="1"/>
</dbReference>
<dbReference type="Proteomes" id="UP000321412">
    <property type="component" value="Unassembled WGS sequence"/>
</dbReference>
<evidence type="ECO:0000256" key="5">
    <source>
        <dbReference type="ARBA" id="ARBA00023004"/>
    </source>
</evidence>
<dbReference type="InterPro" id="IPR006058">
    <property type="entry name" value="2Fe2S_fd_BS"/>
</dbReference>
<comment type="caution">
    <text evidence="8">The sequence shown here is derived from an EMBL/GenBank/DDBJ whole genome shotgun (WGS) entry which is preliminary data.</text>
</comment>
<dbReference type="InterPro" id="IPR001041">
    <property type="entry name" value="2Fe-2S_ferredoxin-type"/>
</dbReference>
<dbReference type="PANTHER" id="PTHR45444">
    <property type="entry name" value="XANTHINE DEHYDROGENASE"/>
    <property type="match status" value="1"/>
</dbReference>
<dbReference type="Pfam" id="PF00941">
    <property type="entry name" value="FAD_binding_5"/>
    <property type="match status" value="1"/>
</dbReference>
<dbReference type="InterPro" id="IPR002346">
    <property type="entry name" value="Mopterin_DH_FAD-bd"/>
</dbReference>
<dbReference type="GO" id="GO:0005506">
    <property type="term" value="F:iron ion binding"/>
    <property type="evidence" value="ECO:0007669"/>
    <property type="project" value="InterPro"/>
</dbReference>
<dbReference type="InterPro" id="IPR036010">
    <property type="entry name" value="2Fe-2S_ferredoxin-like_sf"/>
</dbReference>
<dbReference type="SUPFAM" id="SSF54292">
    <property type="entry name" value="2Fe-2S ferredoxin-like"/>
    <property type="match status" value="1"/>
</dbReference>
<dbReference type="PROSITE" id="PS51387">
    <property type="entry name" value="FAD_PCMH"/>
    <property type="match status" value="1"/>
</dbReference>
<dbReference type="AlphaFoldDB" id="A0A5C6X6Z3"/>
<keyword evidence="4" id="KW-0560">Oxidoreductase</keyword>
<dbReference type="CDD" id="cd00207">
    <property type="entry name" value="fer2"/>
    <property type="match status" value="1"/>
</dbReference>
<evidence type="ECO:0000256" key="4">
    <source>
        <dbReference type="ARBA" id="ARBA00023002"/>
    </source>
</evidence>
<feature type="domain" description="FAD-binding PCMH-type" evidence="7">
    <location>
        <begin position="205"/>
        <end position="386"/>
    </location>
</feature>
<dbReference type="PROSITE" id="PS51085">
    <property type="entry name" value="2FE2S_FER_2"/>
    <property type="match status" value="1"/>
</dbReference>
<evidence type="ECO:0000259" key="7">
    <source>
        <dbReference type="PROSITE" id="PS51387"/>
    </source>
</evidence>
<dbReference type="SUPFAM" id="SSF55447">
    <property type="entry name" value="CO dehydrogenase flavoprotein C-terminal domain-like"/>
    <property type="match status" value="1"/>
</dbReference>
<dbReference type="InterPro" id="IPR016208">
    <property type="entry name" value="Ald_Oxase/xanthine_DH-like"/>
</dbReference>
<dbReference type="InterPro" id="IPR036884">
    <property type="entry name" value="2Fe-2S-bd_dom_sf"/>
</dbReference>
<dbReference type="Pfam" id="PF01799">
    <property type="entry name" value="Fer2_2"/>
    <property type="match status" value="1"/>
</dbReference>
<dbReference type="InterPro" id="IPR002888">
    <property type="entry name" value="2Fe-2S-bd"/>
</dbReference>
<keyword evidence="5" id="KW-0408">Iron</keyword>
<reference evidence="8 9" key="1">
    <citation type="submission" date="2019-08" db="EMBL/GenBank/DDBJ databases">
        <title>Bradymonadales sp. TMQ4.</title>
        <authorList>
            <person name="Liang Q."/>
        </authorList>
    </citation>
    <scope>NUCLEOTIDE SEQUENCE [LARGE SCALE GENOMIC DNA]</scope>
    <source>
        <strain evidence="8 9">TMQ4</strain>
    </source>
</reference>
<dbReference type="Pfam" id="PF03450">
    <property type="entry name" value="CO_deh_flav_C"/>
    <property type="match status" value="1"/>
</dbReference>
<evidence type="ECO:0000259" key="6">
    <source>
        <dbReference type="PROSITE" id="PS51085"/>
    </source>
</evidence>
<sequence>MTRERAPRPTSQRSPRAIEASMTTHVEFWLNDRRVITDVPDGMLVLDYLRKDRLLTGTKEGCKEGDCGACSILIGEVVEGVMRYQPVTSCLTPVGEMHGKHVVSIEGLNLPGKLNPVQQAMVDRVGSQCGFCTPGFIVSMCWYMMAARETPTLEGFQRAFSGNLCRCTGYAAINRASLDLVENFGPGGQWESIWQADDRLGALMEAGLLPGYFAEMPKRLEAIGDLEEVPRDDADVIDFFVAGGTDLYVQKGELLPRAQVKILNRHPEMKGIRKEGDTLHIGALTTFEEFGASEDVVAFIPQIQDYLHLIASLPLRNRATIAGNIINASPIGDMTAIMLALDTTLVFARGETTREVELKRFYKGYKTFDKHPAEVMTEMVLKVPAAGTGVYFEKVSKRRCLDIATVNSAAKLRISDEGVVEEASLTLGGVAATPLWLEKTGEFLNGEVLTDALWREALRIAHTEMSPISDVRGSADYKRLLATQLLTAHVVKAAPERVSLDAMLAI</sequence>
<keyword evidence="3" id="KW-0274">FAD</keyword>
<dbReference type="InterPro" id="IPR016169">
    <property type="entry name" value="FAD-bd_PCMH_sub2"/>
</dbReference>
<dbReference type="OrthoDB" id="9783813at2"/>
<organism evidence="8 9">
    <name type="scientific">Lujinxingia vulgaris</name>
    <dbReference type="NCBI Taxonomy" id="2600176"/>
    <lineage>
        <taxon>Bacteria</taxon>
        <taxon>Deltaproteobacteria</taxon>
        <taxon>Bradymonadales</taxon>
        <taxon>Lujinxingiaceae</taxon>
        <taxon>Lujinxingia</taxon>
    </lineage>
</organism>
<protein>
    <submittedName>
        <fullName evidence="8">2Fe-2S iron-sulfur cluster binding domain-containing protein</fullName>
    </submittedName>
</protein>
<dbReference type="InterPro" id="IPR016166">
    <property type="entry name" value="FAD-bd_PCMH"/>
</dbReference>
<feature type="domain" description="2Fe-2S ferredoxin-type" evidence="6">
    <location>
        <begin position="24"/>
        <end position="108"/>
    </location>
</feature>
<keyword evidence="9" id="KW-1185">Reference proteome</keyword>
<dbReference type="InterPro" id="IPR036318">
    <property type="entry name" value="FAD-bd_PCMH-like_sf"/>
</dbReference>
<evidence type="ECO:0000313" key="9">
    <source>
        <dbReference type="Proteomes" id="UP000321412"/>
    </source>
</evidence>
<dbReference type="InterPro" id="IPR012175">
    <property type="entry name" value="Xanth_DH_ssu_bac"/>
</dbReference>
<evidence type="ECO:0000256" key="2">
    <source>
        <dbReference type="ARBA" id="ARBA00022723"/>
    </source>
</evidence>